<dbReference type="InterPro" id="IPR016135">
    <property type="entry name" value="UBQ-conjugating_enzyme/RWD"/>
</dbReference>
<dbReference type="InterPro" id="IPR050113">
    <property type="entry name" value="Ub_conjugating_enzyme"/>
</dbReference>
<proteinExistence type="predicted"/>
<organism evidence="3 4">
    <name type="scientific">Daphnia galeata</name>
    <dbReference type="NCBI Taxonomy" id="27404"/>
    <lineage>
        <taxon>Eukaryota</taxon>
        <taxon>Metazoa</taxon>
        <taxon>Ecdysozoa</taxon>
        <taxon>Arthropoda</taxon>
        <taxon>Crustacea</taxon>
        <taxon>Branchiopoda</taxon>
        <taxon>Diplostraca</taxon>
        <taxon>Cladocera</taxon>
        <taxon>Anomopoda</taxon>
        <taxon>Daphniidae</taxon>
        <taxon>Daphnia</taxon>
    </lineage>
</organism>
<feature type="transmembrane region" description="Helical" evidence="1">
    <location>
        <begin position="229"/>
        <end position="246"/>
    </location>
</feature>
<dbReference type="SMART" id="SM00212">
    <property type="entry name" value="UBCc"/>
    <property type="match status" value="1"/>
</dbReference>
<keyword evidence="1" id="KW-0472">Membrane</keyword>
<dbReference type="CDD" id="cd23799">
    <property type="entry name" value="UBCc_UBE2J"/>
    <property type="match status" value="1"/>
</dbReference>
<dbReference type="OrthoDB" id="1158011at2759"/>
<dbReference type="Proteomes" id="UP000789390">
    <property type="component" value="Unassembled WGS sequence"/>
</dbReference>
<dbReference type="SUPFAM" id="SSF54495">
    <property type="entry name" value="UBC-like"/>
    <property type="match status" value="1"/>
</dbReference>
<sequence>MENKYNMKSPAVKRLMREAQELSQPTAEYFAQPVEDNLFEWHFSVRGPADSDFEGGVYHGRISLPPEYPLKPPSIMLLTPNGRFEVNRKICLSISGHHPESWLPSWSIRTALLAIIGFMPSPGMGAIASLDYTQEERQRLAKKSLEFVCPECGKILNLLQEPSQLTNENEAVQAEAREIAAQVTMKGESNNENPVVEPANVTEEPISVVQQQPPQQQVPTVSTINNDVSYNYIIALIVVALAILLFRRLASSMMAA</sequence>
<gene>
    <name evidence="3" type="ORF">DGAL_LOCUS15216</name>
</gene>
<evidence type="ECO:0000313" key="3">
    <source>
        <dbReference type="EMBL" id="CAH0111568.1"/>
    </source>
</evidence>
<protein>
    <recommendedName>
        <fullName evidence="2">UBC core domain-containing protein</fullName>
    </recommendedName>
</protein>
<feature type="domain" description="UBC core" evidence="2">
    <location>
        <begin position="10"/>
        <end position="158"/>
    </location>
</feature>
<dbReference type="Gene3D" id="3.10.110.10">
    <property type="entry name" value="Ubiquitin Conjugating Enzyme"/>
    <property type="match status" value="1"/>
</dbReference>
<dbReference type="InterPro" id="IPR000608">
    <property type="entry name" value="UBC"/>
</dbReference>
<dbReference type="AlphaFoldDB" id="A0A8J2S6K7"/>
<keyword evidence="4" id="KW-1185">Reference proteome</keyword>
<keyword evidence="1" id="KW-0812">Transmembrane</keyword>
<dbReference type="PROSITE" id="PS50127">
    <property type="entry name" value="UBC_2"/>
    <property type="match status" value="1"/>
</dbReference>
<evidence type="ECO:0000313" key="4">
    <source>
        <dbReference type="Proteomes" id="UP000789390"/>
    </source>
</evidence>
<evidence type="ECO:0000259" key="2">
    <source>
        <dbReference type="PROSITE" id="PS50127"/>
    </source>
</evidence>
<dbReference type="FunFam" id="3.10.110.10:FF:000086">
    <property type="entry name" value="Ubiquitin-conjugating enzyme E2 J1"/>
    <property type="match status" value="1"/>
</dbReference>
<accession>A0A8J2S6K7</accession>
<dbReference type="Pfam" id="PF00179">
    <property type="entry name" value="UQ_con"/>
    <property type="match status" value="1"/>
</dbReference>
<keyword evidence="1" id="KW-1133">Transmembrane helix</keyword>
<dbReference type="PANTHER" id="PTHR24067">
    <property type="entry name" value="UBIQUITIN-CONJUGATING ENZYME E2"/>
    <property type="match status" value="1"/>
</dbReference>
<dbReference type="EMBL" id="CAKKLH010000314">
    <property type="protein sequence ID" value="CAH0111568.1"/>
    <property type="molecule type" value="Genomic_DNA"/>
</dbReference>
<evidence type="ECO:0000256" key="1">
    <source>
        <dbReference type="SAM" id="Phobius"/>
    </source>
</evidence>
<name>A0A8J2S6K7_9CRUS</name>
<comment type="caution">
    <text evidence="3">The sequence shown here is derived from an EMBL/GenBank/DDBJ whole genome shotgun (WGS) entry which is preliminary data.</text>
</comment>
<reference evidence="3" key="1">
    <citation type="submission" date="2021-11" db="EMBL/GenBank/DDBJ databases">
        <authorList>
            <person name="Schell T."/>
        </authorList>
    </citation>
    <scope>NUCLEOTIDE SEQUENCE</scope>
    <source>
        <strain evidence="3">M5</strain>
    </source>
</reference>